<dbReference type="Proteomes" id="UP000612899">
    <property type="component" value="Unassembled WGS sequence"/>
</dbReference>
<reference evidence="4" key="1">
    <citation type="submission" date="2021-01" db="EMBL/GenBank/DDBJ databases">
        <title>Whole genome shotgun sequence of Rhizocola hellebori NBRC 109834.</title>
        <authorList>
            <person name="Komaki H."/>
            <person name="Tamura T."/>
        </authorList>
    </citation>
    <scope>NUCLEOTIDE SEQUENCE</scope>
    <source>
        <strain evidence="4">NBRC 109834</strain>
    </source>
</reference>
<comment type="caution">
    <text evidence="4">The sequence shown here is derived from an EMBL/GenBank/DDBJ whole genome shotgun (WGS) entry which is preliminary data.</text>
</comment>
<accession>A0A8J3QEW8</accession>
<gene>
    <name evidence="4" type="ORF">Rhe02_64300</name>
</gene>
<sequence>MGSLRAAVGILIISVILVGVSITLRRDSEGIKSELEDTMYDEIDTVRAEVRDDLGHAVQATQRALGEKMQYLMDQVESTRAELEATKAQLETLRHQPVAASHRAGAPAPGIAQHGQRQAMPPGVLRHTETVQVTTRHTIMDPHEDASRGTTYGTRQPIASRGAVQPHHDRDDYRDDYRERDRDQYRERDDYRERDREESWTEQRLREQLDRRRDANDSGAAVDRWQRDSHDDRWVGPVIDEEDDRRPAVRAGDRWASVRSDDHGRELRMGERRAGVYSDGRGTEVRIEDRWAAVRREAGLDRPRWDDDERLDAPRDFPYRDRDRERRAISASDRDDRWSDRSRDDRRHDDRERYR</sequence>
<feature type="region of interest" description="Disordered" evidence="2">
    <location>
        <begin position="136"/>
        <end position="181"/>
    </location>
</feature>
<evidence type="ECO:0000313" key="5">
    <source>
        <dbReference type="Proteomes" id="UP000612899"/>
    </source>
</evidence>
<evidence type="ECO:0000256" key="1">
    <source>
        <dbReference type="SAM" id="Coils"/>
    </source>
</evidence>
<protein>
    <submittedName>
        <fullName evidence="4">Uncharacterized protein</fullName>
    </submittedName>
</protein>
<dbReference type="AlphaFoldDB" id="A0A8J3QEW8"/>
<dbReference type="EMBL" id="BONY01000048">
    <property type="protein sequence ID" value="GIH08363.1"/>
    <property type="molecule type" value="Genomic_DNA"/>
</dbReference>
<keyword evidence="3" id="KW-0472">Membrane</keyword>
<feature type="transmembrane region" description="Helical" evidence="3">
    <location>
        <begin position="6"/>
        <end position="24"/>
    </location>
</feature>
<keyword evidence="3" id="KW-1133">Transmembrane helix</keyword>
<keyword evidence="3" id="KW-0812">Transmembrane</keyword>
<feature type="compositionally biased region" description="Basic and acidic residues" evidence="2">
    <location>
        <begin position="138"/>
        <end position="147"/>
    </location>
</feature>
<feature type="region of interest" description="Disordered" evidence="2">
    <location>
        <begin position="303"/>
        <end position="355"/>
    </location>
</feature>
<evidence type="ECO:0000256" key="3">
    <source>
        <dbReference type="SAM" id="Phobius"/>
    </source>
</evidence>
<feature type="coiled-coil region" evidence="1">
    <location>
        <begin position="69"/>
        <end position="96"/>
    </location>
</feature>
<evidence type="ECO:0000256" key="2">
    <source>
        <dbReference type="SAM" id="MobiDB-lite"/>
    </source>
</evidence>
<keyword evidence="1" id="KW-0175">Coiled coil</keyword>
<keyword evidence="5" id="KW-1185">Reference proteome</keyword>
<organism evidence="4 5">
    <name type="scientific">Rhizocola hellebori</name>
    <dbReference type="NCBI Taxonomy" id="1392758"/>
    <lineage>
        <taxon>Bacteria</taxon>
        <taxon>Bacillati</taxon>
        <taxon>Actinomycetota</taxon>
        <taxon>Actinomycetes</taxon>
        <taxon>Micromonosporales</taxon>
        <taxon>Micromonosporaceae</taxon>
        <taxon>Rhizocola</taxon>
    </lineage>
</organism>
<feature type="compositionally biased region" description="Basic and acidic residues" evidence="2">
    <location>
        <begin position="166"/>
        <end position="181"/>
    </location>
</feature>
<proteinExistence type="predicted"/>
<name>A0A8J3QEW8_9ACTN</name>
<evidence type="ECO:0000313" key="4">
    <source>
        <dbReference type="EMBL" id="GIH08363.1"/>
    </source>
</evidence>